<protein>
    <recommendedName>
        <fullName evidence="4">Lipoprotein</fullName>
    </recommendedName>
</protein>
<accession>A0ABW0XP81</accession>
<gene>
    <name evidence="2" type="ORF">ACFP2V_12110</name>
</gene>
<keyword evidence="3" id="KW-1185">Reference proteome</keyword>
<feature type="compositionally biased region" description="Polar residues" evidence="1">
    <location>
        <begin position="1"/>
        <end position="12"/>
    </location>
</feature>
<dbReference type="EMBL" id="JBHSPC010000032">
    <property type="protein sequence ID" value="MFC5670829.1"/>
    <property type="molecule type" value="Genomic_DNA"/>
</dbReference>
<name>A0ABW0XP81_9ACTN</name>
<feature type="region of interest" description="Disordered" evidence="1">
    <location>
        <begin position="1"/>
        <end position="20"/>
    </location>
</feature>
<evidence type="ECO:0000313" key="2">
    <source>
        <dbReference type="EMBL" id="MFC5670829.1"/>
    </source>
</evidence>
<proteinExistence type="predicted"/>
<evidence type="ECO:0000313" key="3">
    <source>
        <dbReference type="Proteomes" id="UP001596183"/>
    </source>
</evidence>
<reference evidence="3" key="1">
    <citation type="journal article" date="2019" name="Int. J. Syst. Evol. Microbiol.">
        <title>The Global Catalogue of Microorganisms (GCM) 10K type strain sequencing project: providing services to taxonomists for standard genome sequencing and annotation.</title>
        <authorList>
            <consortium name="The Broad Institute Genomics Platform"/>
            <consortium name="The Broad Institute Genome Sequencing Center for Infectious Disease"/>
            <person name="Wu L."/>
            <person name="Ma J."/>
        </authorList>
    </citation>
    <scope>NUCLEOTIDE SEQUENCE [LARGE SCALE GENOMIC DNA]</scope>
    <source>
        <strain evidence="3">JCM 13852</strain>
    </source>
</reference>
<dbReference type="Proteomes" id="UP001596183">
    <property type="component" value="Unassembled WGS sequence"/>
</dbReference>
<organism evidence="2 3">
    <name type="scientific">Streptomyces incanus</name>
    <dbReference type="NCBI Taxonomy" id="887453"/>
    <lineage>
        <taxon>Bacteria</taxon>
        <taxon>Bacillati</taxon>
        <taxon>Actinomycetota</taxon>
        <taxon>Actinomycetes</taxon>
        <taxon>Kitasatosporales</taxon>
        <taxon>Streptomycetaceae</taxon>
        <taxon>Streptomyces</taxon>
    </lineage>
</organism>
<sequence length="125" mass="13039">MARTNLPYTQLAPNRHNADPAGTTIDATLVTNGVVINAADFERTLLRVRNTAGSSKTVTVRAGDSSAAWMAAQGDLAAPVAADNGETFLGPFTSARFQQAGGKLHVDFQSGTTGTITALKLPHLM</sequence>
<comment type="caution">
    <text evidence="2">The sequence shown here is derived from an EMBL/GenBank/DDBJ whole genome shotgun (WGS) entry which is preliminary data.</text>
</comment>
<evidence type="ECO:0000256" key="1">
    <source>
        <dbReference type="SAM" id="MobiDB-lite"/>
    </source>
</evidence>
<dbReference type="RefSeq" id="WP_381209801.1">
    <property type="nucleotide sequence ID" value="NZ_JBHSPC010000032.1"/>
</dbReference>
<evidence type="ECO:0008006" key="4">
    <source>
        <dbReference type="Google" id="ProtNLM"/>
    </source>
</evidence>